<evidence type="ECO:0000256" key="8">
    <source>
        <dbReference type="ARBA" id="ARBA00023031"/>
    </source>
</evidence>
<evidence type="ECO:0000313" key="15">
    <source>
        <dbReference type="EMBL" id="BAZ96206.1"/>
    </source>
</evidence>
<keyword evidence="10" id="KW-1038">Host endoplasmic reticulum</keyword>
<dbReference type="Pfam" id="PF02495">
    <property type="entry name" value="TGBp3"/>
    <property type="match status" value="1"/>
</dbReference>
<reference evidence="15" key="1">
    <citation type="submission" date="2017-06" db="EMBL/GenBank/DDBJ databases">
        <title>First Genome Sequence of Shallot Latent Carlavirus from Allium macrostemon Bunge.</title>
        <authorList>
            <person name="Ohshima K."/>
            <person name="Okamura K."/>
            <person name="Yasaka R."/>
            <person name="Fukuda S."/>
            <person name="Ishimaru K."/>
            <person name="Tomitaka Y."/>
            <person name="Yamashita K."/>
        </authorList>
    </citation>
    <scope>NUCLEOTIDE SEQUENCE</scope>
    <source>
        <strain evidence="15">SLV-WOST87</strain>
    </source>
</reference>
<evidence type="ECO:0000256" key="4">
    <source>
        <dbReference type="ARBA" id="ARBA00022448"/>
    </source>
</evidence>
<keyword evidence="7 14" id="KW-1133">Transmembrane helix</keyword>
<evidence type="ECO:0000256" key="7">
    <source>
        <dbReference type="ARBA" id="ARBA00022989"/>
    </source>
</evidence>
<evidence type="ECO:0000256" key="1">
    <source>
        <dbReference type="ARBA" id="ARBA00004625"/>
    </source>
</evidence>
<protein>
    <recommendedName>
        <fullName evidence="3">Movement protein TGBp3</fullName>
    </recommendedName>
    <alternativeName>
        <fullName evidence="12">7 kDa protein</fullName>
    </alternativeName>
    <alternativeName>
        <fullName evidence="13">Triple gene block 3 protein</fullName>
    </alternativeName>
</protein>
<keyword evidence="5 14" id="KW-0812">Transmembrane</keyword>
<sequence length="64" mass="7154">MPLQPLIALTIGLLVTLLICYVFENFKTERCTVVITGESVKILGCEFTREFVDFAKQAKPFGSL</sequence>
<keyword evidence="8" id="KW-0916">Viral movement protein</keyword>
<evidence type="ECO:0000256" key="9">
    <source>
        <dbReference type="ARBA" id="ARBA00023136"/>
    </source>
</evidence>
<dbReference type="GO" id="GO:0046740">
    <property type="term" value="P:transport of virus in host, cell to cell"/>
    <property type="evidence" value="ECO:0007669"/>
    <property type="project" value="UniProtKB-KW"/>
</dbReference>
<dbReference type="GO" id="GO:0044167">
    <property type="term" value="C:host cell endoplasmic reticulum membrane"/>
    <property type="evidence" value="ECO:0007669"/>
    <property type="project" value="UniProtKB-SubCell"/>
</dbReference>
<proteinExistence type="inferred from homology"/>
<comment type="subcellular location">
    <subcellularLocation>
        <location evidence="1">Host endoplasmic reticulum membrane</location>
    </subcellularLocation>
</comment>
<organism evidence="15">
    <name type="scientific">Shallot latent virus</name>
    <dbReference type="NCBI Taxonomy" id="12172"/>
    <lineage>
        <taxon>Viruses</taxon>
        <taxon>Riboviria</taxon>
        <taxon>Orthornavirae</taxon>
        <taxon>Kitrinoviricota</taxon>
        <taxon>Alsuviricetes</taxon>
        <taxon>Tymovirales</taxon>
        <taxon>Betaflexiviridae</taxon>
        <taxon>Quinvirinae</taxon>
        <taxon>Carlavirus</taxon>
        <taxon>Carlavirus latensascalonici</taxon>
    </lineage>
</organism>
<comment type="similarity">
    <text evidence="2">Belongs to the Tymovirales TGBp3 protein family.</text>
</comment>
<keyword evidence="9 14" id="KW-0472">Membrane</keyword>
<evidence type="ECO:0000256" key="5">
    <source>
        <dbReference type="ARBA" id="ARBA00022692"/>
    </source>
</evidence>
<evidence type="ECO:0000256" key="13">
    <source>
        <dbReference type="ARBA" id="ARBA00033148"/>
    </source>
</evidence>
<feature type="transmembrane region" description="Helical" evidence="14">
    <location>
        <begin position="6"/>
        <end position="23"/>
    </location>
</feature>
<dbReference type="EMBL" id="LC279526">
    <property type="protein sequence ID" value="BAZ96206.1"/>
    <property type="molecule type" value="Genomic_RNA"/>
</dbReference>
<keyword evidence="4" id="KW-0813">Transport</keyword>
<accession>A0A218PH20</accession>
<name>A0A218PH20_9VIRU</name>
<dbReference type="InterPro" id="IPR003411">
    <property type="entry name" value="TGBp3"/>
</dbReference>
<evidence type="ECO:0000256" key="6">
    <source>
        <dbReference type="ARBA" id="ARBA00022870"/>
    </source>
</evidence>
<evidence type="ECO:0000256" key="11">
    <source>
        <dbReference type="ARBA" id="ARBA00025270"/>
    </source>
</evidence>
<keyword evidence="6" id="KW-1043">Host membrane</keyword>
<evidence type="ECO:0000256" key="3">
    <source>
        <dbReference type="ARBA" id="ARBA00013812"/>
    </source>
</evidence>
<evidence type="ECO:0000256" key="10">
    <source>
        <dbReference type="ARBA" id="ARBA00023184"/>
    </source>
</evidence>
<comment type="function">
    <text evidence="11">Plays a role in viral cell-to-cell propagation, by facilitating genome transport to neighboring plant cells through plasmosdesmata. May induce the formation of granular vesicles derived from the Endoplasmic reticulum, which align on actin filaments.</text>
</comment>
<evidence type="ECO:0000256" key="12">
    <source>
        <dbReference type="ARBA" id="ARBA00030266"/>
    </source>
</evidence>
<evidence type="ECO:0000256" key="2">
    <source>
        <dbReference type="ARBA" id="ARBA00010355"/>
    </source>
</evidence>
<evidence type="ECO:0000256" key="14">
    <source>
        <dbReference type="SAM" id="Phobius"/>
    </source>
</evidence>